<reference evidence="7" key="1">
    <citation type="submission" date="2025-08" db="UniProtKB">
        <authorList>
            <consortium name="RefSeq"/>
        </authorList>
    </citation>
    <scope>IDENTIFICATION</scope>
    <source>
        <tissue evidence="7">Young leaves</tissue>
    </source>
</reference>
<dbReference type="SUPFAM" id="SSF52266">
    <property type="entry name" value="SGNH hydrolase"/>
    <property type="match status" value="1"/>
</dbReference>
<keyword evidence="4" id="KW-0325">Glycoprotein</keyword>
<dbReference type="PANTHER" id="PTHR22835">
    <property type="entry name" value="ZINC FINGER FYVE DOMAIN CONTAINING PROTEIN"/>
    <property type="match status" value="1"/>
</dbReference>
<feature type="compositionally biased region" description="Basic residues" evidence="5">
    <location>
        <begin position="1"/>
        <end position="12"/>
    </location>
</feature>
<comment type="similarity">
    <text evidence="1">Belongs to the 'GDSL' lipolytic enzyme family.</text>
</comment>
<dbReference type="CDD" id="cd01837">
    <property type="entry name" value="SGNH_plant_lipase_like"/>
    <property type="match status" value="1"/>
</dbReference>
<dbReference type="OrthoDB" id="1600564at2759"/>
<keyword evidence="2" id="KW-0732">Signal</keyword>
<evidence type="ECO:0000313" key="6">
    <source>
        <dbReference type="Proteomes" id="UP000228380"/>
    </source>
</evidence>
<dbReference type="GeneID" id="103719367"/>
<dbReference type="InterPro" id="IPR001087">
    <property type="entry name" value="GDSL"/>
</dbReference>
<name>A0A8B7CUG1_PHODC</name>
<dbReference type="Pfam" id="PF00657">
    <property type="entry name" value="Lipase_GDSL"/>
    <property type="match status" value="1"/>
</dbReference>
<organism evidence="6 7">
    <name type="scientific">Phoenix dactylifera</name>
    <name type="common">Date palm</name>
    <dbReference type="NCBI Taxonomy" id="42345"/>
    <lineage>
        <taxon>Eukaryota</taxon>
        <taxon>Viridiplantae</taxon>
        <taxon>Streptophyta</taxon>
        <taxon>Embryophyta</taxon>
        <taxon>Tracheophyta</taxon>
        <taxon>Spermatophyta</taxon>
        <taxon>Magnoliopsida</taxon>
        <taxon>Liliopsida</taxon>
        <taxon>Arecaceae</taxon>
        <taxon>Coryphoideae</taxon>
        <taxon>Phoeniceae</taxon>
        <taxon>Phoenix</taxon>
    </lineage>
</organism>
<evidence type="ECO:0000256" key="2">
    <source>
        <dbReference type="ARBA" id="ARBA00022729"/>
    </source>
</evidence>
<keyword evidence="6" id="KW-1185">Reference proteome</keyword>
<dbReference type="RefSeq" id="XP_008806795.2">
    <property type="nucleotide sequence ID" value="XM_008808573.4"/>
</dbReference>
<dbReference type="PANTHER" id="PTHR22835:SF517">
    <property type="entry name" value="GDSL-LIKE LIPASE_ACYLHYDROLASE FAMILY PROTEIN, EXPRESSED"/>
    <property type="match status" value="1"/>
</dbReference>
<dbReference type="Proteomes" id="UP000228380">
    <property type="component" value="Unplaced"/>
</dbReference>
<accession>A0A8B7CUG1</accession>
<evidence type="ECO:0000256" key="4">
    <source>
        <dbReference type="ARBA" id="ARBA00023180"/>
    </source>
</evidence>
<gene>
    <name evidence="7" type="primary">LOC103719367</name>
</gene>
<dbReference type="AlphaFoldDB" id="A0A8B7CUG1"/>
<dbReference type="Gene3D" id="3.40.50.1110">
    <property type="entry name" value="SGNH hydrolase"/>
    <property type="match status" value="1"/>
</dbReference>
<evidence type="ECO:0000313" key="7">
    <source>
        <dbReference type="RefSeq" id="XP_008806795.2"/>
    </source>
</evidence>
<evidence type="ECO:0000256" key="3">
    <source>
        <dbReference type="ARBA" id="ARBA00022801"/>
    </source>
</evidence>
<keyword evidence="3" id="KW-0378">Hydrolase</keyword>
<proteinExistence type="inferred from homology"/>
<dbReference type="InterPro" id="IPR035669">
    <property type="entry name" value="SGNH_plant_lipase-like"/>
</dbReference>
<evidence type="ECO:0000256" key="5">
    <source>
        <dbReference type="SAM" id="MobiDB-lite"/>
    </source>
</evidence>
<sequence>MKSGRKRGKRRKEMVQRRPGFGGRRPAVDSRRRPERRGKPRASSVLVRNRGRRLGSLEQRNRGGGLEGRRGFGGGAWPRRHPGHRRKGRSRRRGARWSSEDSQVGPELLLSRFPPRQQRVIPPMAPKSNSPLKAVSFLFLVLFFWTSAGLEEREGCYIKAIYSLGDSIADTGNLLREGVGGAFAPIAHLPYGETTFHRPTGRCSDGLLMIDYLASSLNLPFVNPYLDKEANFNHGVNFAVAGATALDHSFFEERGILMPYTNSSLNVQLDWLKTHLDSVCSSETDCAEKLNHALFLVGEIGGNDYNYAFFGGKSITEVISYVPHVVQSIINASKEVIDMGAVQLVIPGNFPIGCFPSYLTASRSSDPDAYDDRMCFKGLNAFAMLHNLKLQEAIQELRKSHPHVIIMYADYYHAFLHLLDNAVDLGFAKNSLMKACCGSGGVYNFDASKMCGSPGASTCDNPAQHISWDGIHLTQKAYMIMARELISGGFSYPSYGVQEKWKCYY</sequence>
<feature type="compositionally biased region" description="Gly residues" evidence="5">
    <location>
        <begin position="62"/>
        <end position="76"/>
    </location>
</feature>
<dbReference type="KEGG" id="pda:103719367"/>
<dbReference type="GO" id="GO:0016788">
    <property type="term" value="F:hydrolase activity, acting on ester bonds"/>
    <property type="evidence" value="ECO:0007669"/>
    <property type="project" value="InterPro"/>
</dbReference>
<evidence type="ECO:0000256" key="1">
    <source>
        <dbReference type="ARBA" id="ARBA00008668"/>
    </source>
</evidence>
<feature type="region of interest" description="Disordered" evidence="5">
    <location>
        <begin position="1"/>
        <end position="103"/>
    </location>
</feature>
<feature type="compositionally biased region" description="Basic residues" evidence="5">
    <location>
        <begin position="78"/>
        <end position="95"/>
    </location>
</feature>
<protein>
    <submittedName>
        <fullName evidence="7">GDSL esterase/lipase At1g28580-like</fullName>
    </submittedName>
</protein>
<dbReference type="InterPro" id="IPR036514">
    <property type="entry name" value="SGNH_hydro_sf"/>
</dbReference>